<organism evidence="2">
    <name type="scientific">Lhasa Rhabd tick virus 1</name>
    <dbReference type="NCBI Taxonomy" id="2972334"/>
    <lineage>
        <taxon>Viruses</taxon>
        <taxon>Riboviria</taxon>
        <taxon>Orthornavirae</taxon>
        <taxon>Negarnaviricota</taxon>
        <taxon>Haploviricotina</taxon>
        <taxon>Monjiviricetes</taxon>
        <taxon>Mononegavirales</taxon>
        <taxon>Rhabdoviridae</taxon>
    </lineage>
</organism>
<accession>A0A9E8ADA3</accession>
<feature type="compositionally biased region" description="Basic and acidic residues" evidence="1">
    <location>
        <begin position="94"/>
        <end position="103"/>
    </location>
</feature>
<evidence type="ECO:0000256" key="1">
    <source>
        <dbReference type="SAM" id="MobiDB-lite"/>
    </source>
</evidence>
<feature type="compositionally biased region" description="Polar residues" evidence="1">
    <location>
        <begin position="68"/>
        <end position="89"/>
    </location>
</feature>
<name>A0A9E8ADA3_9RHAB</name>
<protein>
    <submittedName>
        <fullName evidence="2">Uncharacterized protein</fullName>
    </submittedName>
</protein>
<feature type="region of interest" description="Disordered" evidence="1">
    <location>
        <begin position="1"/>
        <end position="103"/>
    </location>
</feature>
<sequence>MSLEGCSATQGRRPSCPPRELLLQSRIPETTRKSWPGPSGTSRNTQGRPERVSAKLVNLPQAKKRISDLSTAAPTSQGNHYRGGTSFSPKSAKFHQDHLLEKT</sequence>
<reference evidence="2" key="1">
    <citation type="submission" date="2022-05" db="EMBL/GenBank/DDBJ databases">
        <authorList>
            <person name="Cao W."/>
            <person name="Jia N."/>
            <person name="Lam T.T.-Y."/>
            <person name="Ni X."/>
            <person name="Liu J."/>
        </authorList>
    </citation>
    <scope>NUCLEOTIDE SEQUENCE</scope>
    <source>
        <strain evidence="2">TIGMIC 1</strain>
    </source>
</reference>
<dbReference type="EMBL" id="ON746532">
    <property type="protein sequence ID" value="UYL95615.1"/>
    <property type="molecule type" value="Viral_cRNA"/>
</dbReference>
<proteinExistence type="predicted"/>
<evidence type="ECO:0000313" key="2">
    <source>
        <dbReference type="EMBL" id="UYL95615.1"/>
    </source>
</evidence>